<dbReference type="Proteomes" id="UP000245626">
    <property type="component" value="Unassembled WGS sequence"/>
</dbReference>
<evidence type="ECO:0000313" key="1">
    <source>
        <dbReference type="EMBL" id="PWN50353.1"/>
    </source>
</evidence>
<gene>
    <name evidence="1" type="ORF">IE53DRAFT_99422</name>
</gene>
<reference evidence="1 2" key="1">
    <citation type="journal article" date="2018" name="Mol. Biol. Evol.">
        <title>Broad Genomic Sampling Reveals a Smut Pathogenic Ancestry of the Fungal Clade Ustilaginomycotina.</title>
        <authorList>
            <person name="Kijpornyongpan T."/>
            <person name="Mondo S.J."/>
            <person name="Barry K."/>
            <person name="Sandor L."/>
            <person name="Lee J."/>
            <person name="Lipzen A."/>
            <person name="Pangilinan J."/>
            <person name="LaButti K."/>
            <person name="Hainaut M."/>
            <person name="Henrissat B."/>
            <person name="Grigoriev I.V."/>
            <person name="Spatafora J.W."/>
            <person name="Aime M.C."/>
        </authorList>
    </citation>
    <scope>NUCLEOTIDE SEQUENCE [LARGE SCALE GENOMIC DNA]</scope>
    <source>
        <strain evidence="1 2">SA 807</strain>
    </source>
</reference>
<organism evidence="1 2">
    <name type="scientific">Violaceomyces palustris</name>
    <dbReference type="NCBI Taxonomy" id="1673888"/>
    <lineage>
        <taxon>Eukaryota</taxon>
        <taxon>Fungi</taxon>
        <taxon>Dikarya</taxon>
        <taxon>Basidiomycota</taxon>
        <taxon>Ustilaginomycotina</taxon>
        <taxon>Ustilaginomycetes</taxon>
        <taxon>Violaceomycetales</taxon>
        <taxon>Violaceomycetaceae</taxon>
        <taxon>Violaceomyces</taxon>
    </lineage>
</organism>
<name>A0ACD0NX09_9BASI</name>
<sequence length="131" mass="14433">MPRRRLDEPDESANFDLDYGDGLDYSKPPSSSNPFPRDDSTTTKSPPRNLTTPPPPDLLEAPKSQLIHPRALPAAYQDHDERPPTEQESDGREEGEVSSPESQHAPLPVPSASASRRSPFLGETSLIRCCK</sequence>
<protein>
    <submittedName>
        <fullName evidence="1">Uncharacterized protein</fullName>
    </submittedName>
</protein>
<keyword evidence="2" id="KW-1185">Reference proteome</keyword>
<accession>A0ACD0NX09</accession>
<dbReference type="EMBL" id="KZ819941">
    <property type="protein sequence ID" value="PWN50353.1"/>
    <property type="molecule type" value="Genomic_DNA"/>
</dbReference>
<evidence type="ECO:0000313" key="2">
    <source>
        <dbReference type="Proteomes" id="UP000245626"/>
    </source>
</evidence>
<proteinExistence type="predicted"/>